<dbReference type="InterPro" id="IPR036412">
    <property type="entry name" value="HAD-like_sf"/>
</dbReference>
<proteinExistence type="predicted"/>
<dbReference type="AlphaFoldDB" id="A0A022KUJ4"/>
<dbReference type="STRING" id="1249481.D641_0104780"/>
<keyword evidence="2" id="KW-1185">Reference proteome</keyword>
<dbReference type="InterPro" id="IPR023214">
    <property type="entry name" value="HAD_sf"/>
</dbReference>
<dbReference type="EMBL" id="AORC01000005">
    <property type="protein sequence ID" value="EYT50100.1"/>
    <property type="molecule type" value="Genomic_DNA"/>
</dbReference>
<dbReference type="NCBIfam" id="TIGR01509">
    <property type="entry name" value="HAD-SF-IA-v3"/>
    <property type="match status" value="1"/>
</dbReference>
<dbReference type="RefSeq" id="WP_017822664.1">
    <property type="nucleotide sequence ID" value="NZ_AORC01000005.1"/>
</dbReference>
<dbReference type="InterPro" id="IPR023198">
    <property type="entry name" value="PGP-like_dom2"/>
</dbReference>
<dbReference type="PANTHER" id="PTHR43611">
    <property type="entry name" value="ALPHA-D-GLUCOSE 1-PHOSPHATE PHOSPHATASE"/>
    <property type="match status" value="1"/>
</dbReference>
<reference evidence="1 2" key="1">
    <citation type="journal article" date="2013" name="Genome Announc.">
        <title>Draft genome sequence of an Actinobacterium, Brachybacterium muris strain UCD-AY4.</title>
        <authorList>
            <person name="Lo J.R."/>
            <person name="Lang J.M."/>
            <person name="Darling A.E."/>
            <person name="Eisen J.A."/>
            <person name="Coil D.A."/>
        </authorList>
    </citation>
    <scope>NUCLEOTIDE SEQUENCE [LARGE SCALE GENOMIC DNA]</scope>
    <source>
        <strain evidence="1 2">UCD-AY4</strain>
    </source>
</reference>
<dbReference type="PRINTS" id="PR00413">
    <property type="entry name" value="HADHALOGNASE"/>
</dbReference>
<organism evidence="1 2">
    <name type="scientific">Brachybacterium muris UCD-AY4</name>
    <dbReference type="NCBI Taxonomy" id="1249481"/>
    <lineage>
        <taxon>Bacteria</taxon>
        <taxon>Bacillati</taxon>
        <taxon>Actinomycetota</taxon>
        <taxon>Actinomycetes</taxon>
        <taxon>Micrococcales</taxon>
        <taxon>Dermabacteraceae</taxon>
        <taxon>Brachybacterium</taxon>
    </lineage>
</organism>
<sequence length="231" mass="25533">MSPKKRHRTPPRPTVVFDFGGVLSAGHDPVPDVHALLGGDADALGTALWAERHAYDIGEISREEYWGRVARSVAVEELSAEEVTDLQDADNRYFLRLDTRSRELIHDLARNGVRMALLSNASTAFGEAVRKADWFEAFSFAVVSGEERAVKPDREIYEILLQVLSHETGGVSIPSAVIFFDDRQENVDAARALGIDAHLWPRNGETPVDGQQRHGVDIAREVLTARGVPLD</sequence>
<dbReference type="Gene3D" id="1.10.150.240">
    <property type="entry name" value="Putative phosphatase, domain 2"/>
    <property type="match status" value="1"/>
</dbReference>
<dbReference type="SFLD" id="SFLDS00003">
    <property type="entry name" value="Haloacid_Dehalogenase"/>
    <property type="match status" value="1"/>
</dbReference>
<dbReference type="OrthoDB" id="9797415at2"/>
<evidence type="ECO:0000313" key="1">
    <source>
        <dbReference type="EMBL" id="EYT50100.1"/>
    </source>
</evidence>
<comment type="caution">
    <text evidence="1">The sequence shown here is derived from an EMBL/GenBank/DDBJ whole genome shotgun (WGS) entry which is preliminary data.</text>
</comment>
<dbReference type="SFLD" id="SFLDG01129">
    <property type="entry name" value="C1.5:_HAD__Beta-PGM__Phosphata"/>
    <property type="match status" value="1"/>
</dbReference>
<dbReference type="HOGENOM" id="CLU_045011_9_3_11"/>
<dbReference type="Gene3D" id="3.40.50.1000">
    <property type="entry name" value="HAD superfamily/HAD-like"/>
    <property type="match status" value="1"/>
</dbReference>
<dbReference type="InterPro" id="IPR006439">
    <property type="entry name" value="HAD-SF_hydro_IA"/>
</dbReference>
<protein>
    <submittedName>
        <fullName evidence="1">Haloacid dehalogenase</fullName>
    </submittedName>
</protein>
<dbReference type="PANTHER" id="PTHR43611:SF3">
    <property type="entry name" value="FLAVIN MONONUCLEOTIDE HYDROLASE 1, CHLOROPLATIC"/>
    <property type="match status" value="1"/>
</dbReference>
<accession>A0A022KUJ4</accession>
<evidence type="ECO:0000313" key="2">
    <source>
        <dbReference type="Proteomes" id="UP000019754"/>
    </source>
</evidence>
<name>A0A022KUJ4_9MICO</name>
<gene>
    <name evidence="1" type="ORF">D641_0104780</name>
</gene>
<dbReference type="Pfam" id="PF00702">
    <property type="entry name" value="Hydrolase"/>
    <property type="match status" value="1"/>
</dbReference>
<dbReference type="Proteomes" id="UP000019754">
    <property type="component" value="Unassembled WGS sequence"/>
</dbReference>
<dbReference type="SUPFAM" id="SSF56784">
    <property type="entry name" value="HAD-like"/>
    <property type="match status" value="1"/>
</dbReference>